<evidence type="ECO:0000313" key="2">
    <source>
        <dbReference type="EMBL" id="QEC68965.1"/>
    </source>
</evidence>
<name>A0A5B8VD40_9BACT</name>
<evidence type="ECO:0000259" key="1">
    <source>
        <dbReference type="Pfam" id="PF02371"/>
    </source>
</evidence>
<dbReference type="GO" id="GO:0003677">
    <property type="term" value="F:DNA binding"/>
    <property type="evidence" value="ECO:0007669"/>
    <property type="project" value="InterPro"/>
</dbReference>
<dbReference type="InterPro" id="IPR003346">
    <property type="entry name" value="Transposase_20"/>
</dbReference>
<dbReference type="OrthoDB" id="964423at2"/>
<feature type="domain" description="Transposase IS116/IS110/IS902 C-terminal" evidence="1">
    <location>
        <begin position="58"/>
        <end position="124"/>
    </location>
</feature>
<dbReference type="RefSeq" id="WP_147191539.1">
    <property type="nucleotide sequence ID" value="NZ_CP042435.1"/>
</dbReference>
<reference evidence="2 3" key="1">
    <citation type="journal article" date="2016" name="Int. J. Syst. Evol. Microbiol.">
        <title>Panacibacter ginsenosidivorans gen. nov., sp. nov., with ginsenoside converting activity isolated from soil of a ginseng field.</title>
        <authorList>
            <person name="Siddiqi M.Z."/>
            <person name="Muhammad Shafi S."/>
            <person name="Choi K.D."/>
            <person name="Im W.T."/>
        </authorList>
    </citation>
    <scope>NUCLEOTIDE SEQUENCE [LARGE SCALE GENOMIC DNA]</scope>
    <source>
        <strain evidence="2 3">Gsoil1550</strain>
    </source>
</reference>
<proteinExistence type="predicted"/>
<dbReference type="PANTHER" id="PTHR33055:SF15">
    <property type="entry name" value="TRANSPOSASE-RELATED"/>
    <property type="match status" value="1"/>
</dbReference>
<evidence type="ECO:0000313" key="3">
    <source>
        <dbReference type="Proteomes" id="UP000321533"/>
    </source>
</evidence>
<dbReference type="AlphaFoldDB" id="A0A5B8VD40"/>
<organism evidence="2 3">
    <name type="scientific">Panacibacter ginsenosidivorans</name>
    <dbReference type="NCBI Taxonomy" id="1813871"/>
    <lineage>
        <taxon>Bacteria</taxon>
        <taxon>Pseudomonadati</taxon>
        <taxon>Bacteroidota</taxon>
        <taxon>Chitinophagia</taxon>
        <taxon>Chitinophagales</taxon>
        <taxon>Chitinophagaceae</taxon>
        <taxon>Panacibacter</taxon>
    </lineage>
</organism>
<dbReference type="GO" id="GO:0006313">
    <property type="term" value="P:DNA transposition"/>
    <property type="evidence" value="ECO:0007669"/>
    <property type="project" value="InterPro"/>
</dbReference>
<dbReference type="Pfam" id="PF02371">
    <property type="entry name" value="Transposase_20"/>
    <property type="match status" value="1"/>
</dbReference>
<accession>A0A5B8VD40</accession>
<dbReference type="Proteomes" id="UP000321533">
    <property type="component" value="Chromosome"/>
</dbReference>
<dbReference type="KEGG" id="pgin:FRZ67_17225"/>
<dbReference type="GO" id="GO:0004803">
    <property type="term" value="F:transposase activity"/>
    <property type="evidence" value="ECO:0007669"/>
    <property type="project" value="InterPro"/>
</dbReference>
<gene>
    <name evidence="2" type="ORF">FRZ67_17225</name>
</gene>
<dbReference type="PANTHER" id="PTHR33055">
    <property type="entry name" value="TRANSPOSASE FOR INSERTION SEQUENCE ELEMENT IS1111A"/>
    <property type="match status" value="1"/>
</dbReference>
<sequence>MNYTQTTAVPKLFIGMDVHKKSWTVHFKTDLFDNKTVTMPSDHFVLINYVEKNFAGHEVGDIRRFNRLDELAAIVGLVPGIYQSSENKINLGLTKRSNHQLRSLLIEASWVAVRTDMALQQYYRQHAHKEPNKSIIKVAHKLLSRIRAVINSGIPYQSGVVK</sequence>
<protein>
    <submittedName>
        <fullName evidence="2">IS110 family transposase</fullName>
    </submittedName>
</protein>
<dbReference type="InterPro" id="IPR047650">
    <property type="entry name" value="Transpos_IS110"/>
</dbReference>
<dbReference type="EMBL" id="CP042435">
    <property type="protein sequence ID" value="QEC68965.1"/>
    <property type="molecule type" value="Genomic_DNA"/>
</dbReference>
<keyword evidence="3" id="KW-1185">Reference proteome</keyword>